<evidence type="ECO:0000313" key="2">
    <source>
        <dbReference type="Proteomes" id="UP000238071"/>
    </source>
</evidence>
<organism evidence="1 2">
    <name type="scientific">Methylobacter tundripaludum</name>
    <dbReference type="NCBI Taxonomy" id="173365"/>
    <lineage>
        <taxon>Bacteria</taxon>
        <taxon>Pseudomonadati</taxon>
        <taxon>Pseudomonadota</taxon>
        <taxon>Gammaproteobacteria</taxon>
        <taxon>Methylococcales</taxon>
        <taxon>Methylococcaceae</taxon>
        <taxon>Methylobacter</taxon>
    </lineage>
</organism>
<dbReference type="RefSeq" id="WP_104424728.1">
    <property type="nucleotide sequence ID" value="NZ_PTIY01000013.1"/>
</dbReference>
<dbReference type="AlphaFoldDB" id="A0A2S6GR32"/>
<dbReference type="EMBL" id="PTIY01000013">
    <property type="protein sequence ID" value="PPK67684.1"/>
    <property type="molecule type" value="Genomic_DNA"/>
</dbReference>
<proteinExistence type="predicted"/>
<dbReference type="Proteomes" id="UP000238071">
    <property type="component" value="Unassembled WGS sequence"/>
</dbReference>
<gene>
    <name evidence="1" type="ORF">B0F88_11323</name>
</gene>
<sequence>MFHNSRSSHLNIPSSSWLSFIGASALIVASVFAPSAAHAFSEDICFHYVDPQAKSGDVIPYAFNCWNVQCTDSPKPENAPAGCVVKGTGRYLKATIEKGLHARNTLHFDSLFLFSRMLGLSFDDAFDTAAYSEATDLVGGYVNTDQYGKAMTARKTDNLQGITRLNTQTGGYSYHFVPWLRTEDHALSTSLTYDKAYLRHGQTSPYANSEALINHLRVWAFGRRQTLCDFGLIKDQNNPLSACFSEDDKKTIFVSIPYVFIDCDKCRGENTFKVAWQKISPTNAGACTDIDSDNTAEVCVYDPDYAAKIHGTPKSLGIYLHVMADRLSHDHCTNPAFITEGWDRKQPMPEKMAAGTDYSVWFPDSCGTINHMEKHYPETGHKKLPLRSVKTLAFSYLEIQDWVKASKYFASHPQQRAATPRPGYPKLHETQKIVQMVGNALKQADAGDRNKALCEIALNGYGVTPWHDGSTDCKYPAK</sequence>
<protein>
    <submittedName>
        <fullName evidence="1">Uncharacterized protein</fullName>
    </submittedName>
</protein>
<evidence type="ECO:0000313" key="1">
    <source>
        <dbReference type="EMBL" id="PPK67684.1"/>
    </source>
</evidence>
<comment type="caution">
    <text evidence="1">The sequence shown here is derived from an EMBL/GenBank/DDBJ whole genome shotgun (WGS) entry which is preliminary data.</text>
</comment>
<dbReference type="OrthoDB" id="6382212at2"/>
<reference evidence="1 2" key="1">
    <citation type="submission" date="2018-02" db="EMBL/GenBank/DDBJ databases">
        <title>Subsurface microbial communities from deep shales in Ohio and West Virginia, USA.</title>
        <authorList>
            <person name="Wrighton K."/>
        </authorList>
    </citation>
    <scope>NUCLEOTIDE SEQUENCE [LARGE SCALE GENOMIC DNA]</scope>
    <source>
        <strain evidence="1 2">OWC-G53F</strain>
    </source>
</reference>
<keyword evidence="2" id="KW-1185">Reference proteome</keyword>
<accession>A0A2S6GR32</accession>
<name>A0A2S6GR32_9GAMM</name>